<proteinExistence type="predicted"/>
<protein>
    <submittedName>
        <fullName evidence="1">Uncharacterized protein</fullName>
    </submittedName>
</protein>
<name>A0A0K2V909_LEPSM</name>
<accession>A0A0K2V909</accession>
<dbReference type="AlphaFoldDB" id="A0A0K2V909"/>
<reference evidence="1" key="1">
    <citation type="submission" date="2014-05" db="EMBL/GenBank/DDBJ databases">
        <authorList>
            <person name="Chronopoulou M."/>
        </authorList>
    </citation>
    <scope>NUCLEOTIDE SEQUENCE</scope>
    <source>
        <tissue evidence="1">Whole organism</tissue>
    </source>
</reference>
<dbReference type="EMBL" id="HACA01029040">
    <property type="protein sequence ID" value="CDW46401.1"/>
    <property type="molecule type" value="Transcribed_RNA"/>
</dbReference>
<organism evidence="1">
    <name type="scientific">Lepeophtheirus salmonis</name>
    <name type="common">Salmon louse</name>
    <name type="synonym">Caligus salmonis</name>
    <dbReference type="NCBI Taxonomy" id="72036"/>
    <lineage>
        <taxon>Eukaryota</taxon>
        <taxon>Metazoa</taxon>
        <taxon>Ecdysozoa</taxon>
        <taxon>Arthropoda</taxon>
        <taxon>Crustacea</taxon>
        <taxon>Multicrustacea</taxon>
        <taxon>Hexanauplia</taxon>
        <taxon>Copepoda</taxon>
        <taxon>Siphonostomatoida</taxon>
        <taxon>Caligidae</taxon>
        <taxon>Lepeophtheirus</taxon>
    </lineage>
</organism>
<sequence>MIEENSENNKKRGLKLY</sequence>
<evidence type="ECO:0000313" key="1">
    <source>
        <dbReference type="EMBL" id="CDW46401.1"/>
    </source>
</evidence>